<dbReference type="Gene3D" id="3.30.2010.10">
    <property type="entry name" value="Metalloproteases ('zincins'), catalytic domain"/>
    <property type="match status" value="1"/>
</dbReference>
<feature type="transmembrane region" description="Helical" evidence="2">
    <location>
        <begin position="46"/>
        <end position="69"/>
    </location>
</feature>
<evidence type="ECO:0000256" key="2">
    <source>
        <dbReference type="SAM" id="Phobius"/>
    </source>
</evidence>
<dbReference type="Pfam" id="PF05569">
    <property type="entry name" value="Peptidase_M56"/>
    <property type="match status" value="1"/>
</dbReference>
<proteinExistence type="predicted"/>
<name>A0A8J8FF81_9BACT</name>
<gene>
    <name evidence="4" type="ORF">GD597_14125</name>
</gene>
<dbReference type="InterPro" id="IPR052173">
    <property type="entry name" value="Beta-lactam_resp_regulator"/>
</dbReference>
<dbReference type="CDD" id="cd07341">
    <property type="entry name" value="M56_BlaR1_MecR1_like"/>
    <property type="match status" value="1"/>
</dbReference>
<keyword evidence="2" id="KW-1133">Transmembrane helix</keyword>
<feature type="transmembrane region" description="Helical" evidence="2">
    <location>
        <begin position="112"/>
        <end position="132"/>
    </location>
</feature>
<dbReference type="InterPro" id="IPR008756">
    <property type="entry name" value="Peptidase_M56"/>
</dbReference>
<dbReference type="GO" id="GO:0008237">
    <property type="term" value="F:metallopeptidase activity"/>
    <property type="evidence" value="ECO:0007669"/>
    <property type="project" value="UniProtKB-KW"/>
</dbReference>
<comment type="caution">
    <text evidence="4">The sequence shown here is derived from an EMBL/GenBank/DDBJ whole genome shotgun (WGS) entry which is preliminary data.</text>
</comment>
<organism evidence="4 5">
    <name type="scientific">Limnovirga soli</name>
    <dbReference type="NCBI Taxonomy" id="2656915"/>
    <lineage>
        <taxon>Bacteria</taxon>
        <taxon>Pseudomonadati</taxon>
        <taxon>Bacteroidota</taxon>
        <taxon>Chitinophagia</taxon>
        <taxon>Chitinophagales</taxon>
        <taxon>Chitinophagaceae</taxon>
        <taxon>Limnovirga</taxon>
    </lineage>
</organism>
<dbReference type="AlphaFoldDB" id="A0A8J8FF81"/>
<feature type="domain" description="Peptidase M56" evidence="3">
    <location>
        <begin position="27"/>
        <end position="302"/>
    </location>
</feature>
<evidence type="ECO:0000259" key="3">
    <source>
        <dbReference type="Pfam" id="PF05569"/>
    </source>
</evidence>
<keyword evidence="5" id="KW-1185">Reference proteome</keyword>
<evidence type="ECO:0000313" key="5">
    <source>
        <dbReference type="Proteomes" id="UP000598971"/>
    </source>
</evidence>
<protein>
    <submittedName>
        <fullName evidence="4">M48 family metalloprotease</fullName>
    </submittedName>
</protein>
<reference evidence="4" key="1">
    <citation type="submission" date="2019-10" db="EMBL/GenBank/DDBJ databases">
        <title>Draft genome sequence of Panacibacter sp. KCS-6.</title>
        <authorList>
            <person name="Yim K.J."/>
        </authorList>
    </citation>
    <scope>NUCLEOTIDE SEQUENCE</scope>
    <source>
        <strain evidence="4">KCS-6</strain>
    </source>
</reference>
<keyword evidence="4" id="KW-0645">Protease</keyword>
<keyword evidence="2" id="KW-0472">Membrane</keyword>
<sequence>MQPLLQSAFLHSLGYAIANSLWQMALLWLVVQLINSIRLLTAAARYYVAIAAQFAGFIWFMATLQFYYINCSNTIIENTANGLIQSANTVSTPGVNSVAEVILYITVKAELLMPYLSFAYLSMLVFLSFRFIRVYYTTGNIRKNGLQKADAATRLFVQRNALLLNIKKEVKIYLSAIVNSPLTIGFLKPIILVPVASINHLTTAQLEALLLHELAHIKRADYLINLIETVVEMILFFNPFVQLLGKTIRNERENSCDDWVLQFQYKPAVYAEALLRIAYVQKGMAMAMQANGNKGDLLPRVKRMLNQQQEKKHHYRNQLLAFMLITILLCTVAWIQPATIKNHTAPTQENTVAKTISITPLSAEANNPLFNPIYFLSDPIKKEIHTAVASASESILAAIPTALDATQQALTTITPKTAEVLQQISFDFANAFNNIDITTDATNTDPANADNEPVQKIKLGQLLQSEIANIDFKAIQKDLEAAATELNNLQKDKSSNSNKKEIETAIEDAFRQIIQVSGEKLRINEKIKAAAEQLKNSKQLQLNRQQIEEQRQKAIHEKDALEEDAPEEPAVLSDIEMPSLPHFNYNQPSYLSSVTAVNNNIRSVAYHTANDSSNNLQSAVIIVKHNAANDTSHIKHINVLITGNNGVTKTYQLSVEVYQ</sequence>
<feature type="region of interest" description="Disordered" evidence="1">
    <location>
        <begin position="547"/>
        <end position="568"/>
    </location>
</feature>
<feature type="transmembrane region" description="Helical" evidence="2">
    <location>
        <begin position="12"/>
        <end position="34"/>
    </location>
</feature>
<dbReference type="PANTHER" id="PTHR34978:SF3">
    <property type="entry name" value="SLR0241 PROTEIN"/>
    <property type="match status" value="1"/>
</dbReference>
<evidence type="ECO:0000256" key="1">
    <source>
        <dbReference type="SAM" id="MobiDB-lite"/>
    </source>
</evidence>
<keyword evidence="4" id="KW-0378">Hydrolase</keyword>
<dbReference type="RefSeq" id="WP_171608547.1">
    <property type="nucleotide sequence ID" value="NZ_WHPF01000009.1"/>
</dbReference>
<dbReference type="PANTHER" id="PTHR34978">
    <property type="entry name" value="POSSIBLE SENSOR-TRANSDUCER PROTEIN BLAR"/>
    <property type="match status" value="1"/>
</dbReference>
<accession>A0A8J8FF81</accession>
<evidence type="ECO:0000313" key="4">
    <source>
        <dbReference type="EMBL" id="NNV56605.1"/>
    </source>
</evidence>
<dbReference type="EMBL" id="WHPF01000009">
    <property type="protein sequence ID" value="NNV56605.1"/>
    <property type="molecule type" value="Genomic_DNA"/>
</dbReference>
<dbReference type="Proteomes" id="UP000598971">
    <property type="component" value="Unassembled WGS sequence"/>
</dbReference>
<keyword evidence="4" id="KW-0482">Metalloprotease</keyword>
<feature type="transmembrane region" description="Helical" evidence="2">
    <location>
        <begin position="319"/>
        <end position="336"/>
    </location>
</feature>
<feature type="compositionally biased region" description="Basic and acidic residues" evidence="1">
    <location>
        <begin position="547"/>
        <end position="559"/>
    </location>
</feature>
<keyword evidence="2" id="KW-0812">Transmembrane</keyword>